<keyword evidence="3" id="KW-1185">Reference proteome</keyword>
<feature type="region of interest" description="Disordered" evidence="1">
    <location>
        <begin position="1"/>
        <end position="34"/>
    </location>
</feature>
<name>A0A4Z2EQS9_9TELE</name>
<reference evidence="2 3" key="1">
    <citation type="submission" date="2019-03" db="EMBL/GenBank/DDBJ databases">
        <title>First draft genome of Liparis tanakae, snailfish: a comprehensive survey of snailfish specific genes.</title>
        <authorList>
            <person name="Kim W."/>
            <person name="Song I."/>
            <person name="Jeong J.-H."/>
            <person name="Kim D."/>
            <person name="Kim S."/>
            <person name="Ryu S."/>
            <person name="Song J.Y."/>
            <person name="Lee S.K."/>
        </authorList>
    </citation>
    <scope>NUCLEOTIDE SEQUENCE [LARGE SCALE GENOMIC DNA]</scope>
    <source>
        <tissue evidence="2">Muscle</tissue>
    </source>
</reference>
<accession>A0A4Z2EQS9</accession>
<dbReference type="AlphaFoldDB" id="A0A4Z2EQS9"/>
<proteinExistence type="predicted"/>
<dbReference type="EMBL" id="SRLO01003701">
    <property type="protein sequence ID" value="TNN31198.1"/>
    <property type="molecule type" value="Genomic_DNA"/>
</dbReference>
<evidence type="ECO:0000313" key="2">
    <source>
        <dbReference type="EMBL" id="TNN31198.1"/>
    </source>
</evidence>
<evidence type="ECO:0000256" key="1">
    <source>
        <dbReference type="SAM" id="MobiDB-lite"/>
    </source>
</evidence>
<evidence type="ECO:0000313" key="3">
    <source>
        <dbReference type="Proteomes" id="UP000314294"/>
    </source>
</evidence>
<protein>
    <submittedName>
        <fullName evidence="2">Uncharacterized protein</fullName>
    </submittedName>
</protein>
<feature type="compositionally biased region" description="Low complexity" evidence="1">
    <location>
        <begin position="1"/>
        <end position="18"/>
    </location>
</feature>
<gene>
    <name evidence="2" type="ORF">EYF80_058650</name>
</gene>
<dbReference type="Proteomes" id="UP000314294">
    <property type="component" value="Unassembled WGS sequence"/>
</dbReference>
<sequence length="146" mass="15028">MGLIGAQGSAAAQAQIQSEGEEGGHQARSSDGGHADPIEFRALVALQSRYGLEVALNVLEAAAAAAAKAPGLDFRDEDPRAVRGTISVIQFSTKQIRDAQLAERSDGGGGGERSAANVSAWSKALVENRLKQNDDAEIDGGKDSVG</sequence>
<comment type="caution">
    <text evidence="2">The sequence shown here is derived from an EMBL/GenBank/DDBJ whole genome shotgun (WGS) entry which is preliminary data.</text>
</comment>
<organism evidence="2 3">
    <name type="scientific">Liparis tanakae</name>
    <name type="common">Tanaka's snailfish</name>
    <dbReference type="NCBI Taxonomy" id="230148"/>
    <lineage>
        <taxon>Eukaryota</taxon>
        <taxon>Metazoa</taxon>
        <taxon>Chordata</taxon>
        <taxon>Craniata</taxon>
        <taxon>Vertebrata</taxon>
        <taxon>Euteleostomi</taxon>
        <taxon>Actinopterygii</taxon>
        <taxon>Neopterygii</taxon>
        <taxon>Teleostei</taxon>
        <taxon>Neoteleostei</taxon>
        <taxon>Acanthomorphata</taxon>
        <taxon>Eupercaria</taxon>
        <taxon>Perciformes</taxon>
        <taxon>Cottioidei</taxon>
        <taxon>Cottales</taxon>
        <taxon>Liparidae</taxon>
        <taxon>Liparis</taxon>
    </lineage>
</organism>